<accession>A0A285ZSU2</accession>
<dbReference type="Proteomes" id="UP000219281">
    <property type="component" value="Unassembled WGS sequence"/>
</dbReference>
<dbReference type="EMBL" id="OCMT01000001">
    <property type="protein sequence ID" value="SOD12730.1"/>
    <property type="molecule type" value="Genomic_DNA"/>
</dbReference>
<gene>
    <name evidence="1" type="ORF">SAMN06297358_0818</name>
</gene>
<keyword evidence="2" id="KW-1185">Reference proteome</keyword>
<dbReference type="OrthoDB" id="974318at2"/>
<name>A0A285ZSU2_9SPHI</name>
<evidence type="ECO:0000313" key="1">
    <source>
        <dbReference type="EMBL" id="SOD12730.1"/>
    </source>
</evidence>
<organism evidence="1 2">
    <name type="scientific">Pedobacter xixiisoli</name>
    <dbReference type="NCBI Taxonomy" id="1476464"/>
    <lineage>
        <taxon>Bacteria</taxon>
        <taxon>Pseudomonadati</taxon>
        <taxon>Bacteroidota</taxon>
        <taxon>Sphingobacteriia</taxon>
        <taxon>Sphingobacteriales</taxon>
        <taxon>Sphingobacteriaceae</taxon>
        <taxon>Pedobacter</taxon>
    </lineage>
</organism>
<protein>
    <submittedName>
        <fullName evidence="1">Uncharacterized protein</fullName>
    </submittedName>
</protein>
<evidence type="ECO:0000313" key="2">
    <source>
        <dbReference type="Proteomes" id="UP000219281"/>
    </source>
</evidence>
<sequence length="412" mass="48245">MENDKTLVSDQLILSKYCFDKLLKAIMNKFNNKHKVDFISDSQLFGFANYDPLKPSLKNEFEQITKGYINGKYLYTKNRELKQGKPIIRLNREYKYAFLNYLNYDRIESFLENEIFDELEMKAQLALIETAQSNEDFYYCCYYYGEDQKMNKGKLTIYNNWSNMEFRFVYFDENDIKSEYVFYGDIKISEDLMFMHTKYVSNNIKKEGANFVFFVGKSTSTERNYLIGTYSGFDKYNRTIAGKIILKKFASKTEMENEFSTRQINPLLTQELKGKRIIIESHLPSISSKISNTSPFASLFSNLSGDYQFKFHGDSEDFHTLELSIDSLNYNISSKNPDVIIENDIVKLINRGQNAYLDFEVLGVSYIQKVSIYIKMYYLIKPENDFSGVYSGVDFNNNPINGNVEIKYSKQS</sequence>
<dbReference type="RefSeq" id="WP_138765743.1">
    <property type="nucleotide sequence ID" value="NZ_OCMT01000001.1"/>
</dbReference>
<reference evidence="2" key="1">
    <citation type="submission" date="2017-09" db="EMBL/GenBank/DDBJ databases">
        <authorList>
            <person name="Varghese N."/>
            <person name="Submissions S."/>
        </authorList>
    </citation>
    <scope>NUCLEOTIDE SEQUENCE [LARGE SCALE GENOMIC DNA]</scope>
    <source>
        <strain evidence="2">CGMCC 1.12803</strain>
    </source>
</reference>
<dbReference type="AlphaFoldDB" id="A0A285ZSU2"/>
<proteinExistence type="predicted"/>